<evidence type="ECO:0000313" key="2">
    <source>
        <dbReference type="Proteomes" id="UP001250932"/>
    </source>
</evidence>
<name>A0ABU3KAQ1_9BACT</name>
<keyword evidence="2" id="KW-1185">Reference proteome</keyword>
<organism evidence="1 2">
    <name type="scientific">Candidatus Nitronereus thalassa</name>
    <dbReference type="NCBI Taxonomy" id="3020898"/>
    <lineage>
        <taxon>Bacteria</taxon>
        <taxon>Pseudomonadati</taxon>
        <taxon>Nitrospirota</taxon>
        <taxon>Nitrospiria</taxon>
        <taxon>Nitrospirales</taxon>
        <taxon>Nitrospiraceae</taxon>
        <taxon>Candidatus Nitronereus</taxon>
    </lineage>
</organism>
<evidence type="ECO:0000313" key="1">
    <source>
        <dbReference type="EMBL" id="MDT7043359.1"/>
    </source>
</evidence>
<proteinExistence type="predicted"/>
<reference evidence="1 2" key="1">
    <citation type="journal article" date="2023" name="ISME J.">
        <title>Cultivation and genomic characterization of novel and ubiquitous marine nitrite-oxidizing bacteria from the Nitrospirales.</title>
        <authorList>
            <person name="Mueller A.J."/>
            <person name="Daebeler A."/>
            <person name="Herbold C.W."/>
            <person name="Kirkegaard R.H."/>
            <person name="Daims H."/>
        </authorList>
    </citation>
    <scope>NUCLEOTIDE SEQUENCE [LARGE SCALE GENOMIC DNA]</scope>
    <source>
        <strain evidence="1 2">EB</strain>
    </source>
</reference>
<dbReference type="EMBL" id="JAQOUE010000001">
    <property type="protein sequence ID" value="MDT7043359.1"/>
    <property type="molecule type" value="Genomic_DNA"/>
</dbReference>
<accession>A0ABU3KAQ1</accession>
<sequence length="55" mass="5779">MGNLMEAFLAIMGLASGFFALAILLDQPGPMAAGHETISPERSHAIHALKEKMAA</sequence>
<dbReference type="Proteomes" id="UP001250932">
    <property type="component" value="Unassembled WGS sequence"/>
</dbReference>
<comment type="caution">
    <text evidence="1">The sequence shown here is derived from an EMBL/GenBank/DDBJ whole genome shotgun (WGS) entry which is preliminary data.</text>
</comment>
<gene>
    <name evidence="1" type="ORF">PPG34_13445</name>
</gene>
<protein>
    <submittedName>
        <fullName evidence="1">Uncharacterized protein</fullName>
    </submittedName>
</protein>
<dbReference type="RefSeq" id="WP_313833926.1">
    <property type="nucleotide sequence ID" value="NZ_JAQOUE010000001.1"/>
</dbReference>